<accession>A0ABT8RUD7</accession>
<feature type="region of interest" description="Disordered" evidence="1">
    <location>
        <begin position="1"/>
        <end position="48"/>
    </location>
</feature>
<protein>
    <submittedName>
        <fullName evidence="2">Uncharacterized protein</fullName>
    </submittedName>
</protein>
<proteinExistence type="predicted"/>
<feature type="compositionally biased region" description="Low complexity" evidence="1">
    <location>
        <begin position="37"/>
        <end position="46"/>
    </location>
</feature>
<comment type="caution">
    <text evidence="2">The sequence shown here is derived from an EMBL/GenBank/DDBJ whole genome shotgun (WGS) entry which is preliminary data.</text>
</comment>
<reference evidence="2" key="2">
    <citation type="submission" date="2023-06" db="EMBL/GenBank/DDBJ databases">
        <authorList>
            <person name="Lucena T."/>
            <person name="Sun Q."/>
        </authorList>
    </citation>
    <scope>NUCLEOTIDE SEQUENCE</scope>
    <source>
        <strain evidence="2">CECT 8869</strain>
    </source>
</reference>
<evidence type="ECO:0000313" key="2">
    <source>
        <dbReference type="EMBL" id="MDO1514535.1"/>
    </source>
</evidence>
<reference evidence="2" key="1">
    <citation type="journal article" date="2014" name="Int. J. Syst. Evol. Microbiol.">
        <title>Complete genome of a new Firmicutes species belonging to the dominant human colonic microbiota ('Ruminococcus bicirculans') reveals two chromosomes and a selective capacity to utilize plant glucans.</title>
        <authorList>
            <consortium name="NISC Comparative Sequencing Program"/>
            <person name="Wegmann U."/>
            <person name="Louis P."/>
            <person name="Goesmann A."/>
            <person name="Henrissat B."/>
            <person name="Duncan S.H."/>
            <person name="Flint H.J."/>
        </authorList>
    </citation>
    <scope>NUCLEOTIDE SEQUENCE</scope>
    <source>
        <strain evidence="2">CECT 8869</strain>
    </source>
</reference>
<organism evidence="2 3">
    <name type="scientific">Maribacter confluentis</name>
    <dbReference type="NCBI Taxonomy" id="1656093"/>
    <lineage>
        <taxon>Bacteria</taxon>
        <taxon>Pseudomonadati</taxon>
        <taxon>Bacteroidota</taxon>
        <taxon>Flavobacteriia</taxon>
        <taxon>Flavobacteriales</taxon>
        <taxon>Flavobacteriaceae</taxon>
        <taxon>Maribacter</taxon>
    </lineage>
</organism>
<dbReference type="RefSeq" id="WP_304437192.1">
    <property type="nucleotide sequence ID" value="NZ_JAUKUC010000001.1"/>
</dbReference>
<evidence type="ECO:0000313" key="3">
    <source>
        <dbReference type="Proteomes" id="UP001168579"/>
    </source>
</evidence>
<feature type="compositionally biased region" description="Basic and acidic residues" evidence="1">
    <location>
        <begin position="24"/>
        <end position="36"/>
    </location>
</feature>
<name>A0ABT8RUD7_9FLAO</name>
<dbReference type="EMBL" id="JAUKUC010000001">
    <property type="protein sequence ID" value="MDO1514535.1"/>
    <property type="molecule type" value="Genomic_DNA"/>
</dbReference>
<sequence>MGSKYKNDELGLTNEVQQNQGLKTTEDVDSKNKKEVGNPVNNGGVNIDADDVHLEKQWLAVRDEYLAKFPELNEMEQEFKTENIGALIQRIAQKRKQSPQVIAEEIRSWELSH</sequence>
<dbReference type="Proteomes" id="UP001168579">
    <property type="component" value="Unassembled WGS sequence"/>
</dbReference>
<evidence type="ECO:0000256" key="1">
    <source>
        <dbReference type="SAM" id="MobiDB-lite"/>
    </source>
</evidence>
<gene>
    <name evidence="2" type="ORF">Q2T41_17920</name>
</gene>
<keyword evidence="3" id="KW-1185">Reference proteome</keyword>
<feature type="compositionally biased region" description="Polar residues" evidence="1">
    <location>
        <begin position="14"/>
        <end position="23"/>
    </location>
</feature>